<keyword evidence="3" id="KW-1185">Reference proteome</keyword>
<dbReference type="Gene3D" id="2.120.10.30">
    <property type="entry name" value="TolB, C-terminal domain"/>
    <property type="match status" value="1"/>
</dbReference>
<dbReference type="SUPFAM" id="SSF63829">
    <property type="entry name" value="Calcium-dependent phosphotriesterase"/>
    <property type="match status" value="1"/>
</dbReference>
<evidence type="ECO:0000313" key="2">
    <source>
        <dbReference type="EMBL" id="KAJ7746804.1"/>
    </source>
</evidence>
<proteinExistence type="predicted"/>
<comment type="caution">
    <text evidence="2">The sequence shown here is derived from an EMBL/GenBank/DDBJ whole genome shotgun (WGS) entry which is preliminary data.</text>
</comment>
<accession>A0AAD7N5T3</accession>
<dbReference type="Pfam" id="PF08450">
    <property type="entry name" value="SGL"/>
    <property type="match status" value="1"/>
</dbReference>
<name>A0AAD7N5T3_9AGAR</name>
<dbReference type="AlphaFoldDB" id="A0AAD7N5T3"/>
<sequence>MDLSYSSPLRPNVNLTPPYFHIFDDRSTDILGPNRSDRVIVEIDTFPFAHEEPLGSRPPTSDDVQINNGGTLLRGDLLLLESTPQPPFNDTIISNSFYGRQFNSFNDAKVHPQSGAIFFTDTTYGFENGFRPAPLIPSQVYRFDVDTGEVRVVADGLLQGIAFSPDGSTELYGVYPTLPATMYTFINRRVFAFIDSGVPGGSALDTQGNLYVGCGDGTEIFNPNGTLLGKVFLGFGSANMVFAGANRLLILADTKIFLPEIAAEGVNLNF</sequence>
<dbReference type="PANTHER" id="PTHR47064:SF2">
    <property type="entry name" value="SMP-30_GLUCONOLACTONASE_LRE-LIKE REGION DOMAIN-CONTAINING PROTEIN-RELATED"/>
    <property type="match status" value="1"/>
</dbReference>
<dbReference type="InterPro" id="IPR011042">
    <property type="entry name" value="6-blade_b-propeller_TolB-like"/>
</dbReference>
<dbReference type="EMBL" id="JARJLG010000097">
    <property type="protein sequence ID" value="KAJ7746804.1"/>
    <property type="molecule type" value="Genomic_DNA"/>
</dbReference>
<organism evidence="2 3">
    <name type="scientific">Mycena maculata</name>
    <dbReference type="NCBI Taxonomy" id="230809"/>
    <lineage>
        <taxon>Eukaryota</taxon>
        <taxon>Fungi</taxon>
        <taxon>Dikarya</taxon>
        <taxon>Basidiomycota</taxon>
        <taxon>Agaricomycotina</taxon>
        <taxon>Agaricomycetes</taxon>
        <taxon>Agaricomycetidae</taxon>
        <taxon>Agaricales</taxon>
        <taxon>Marasmiineae</taxon>
        <taxon>Mycenaceae</taxon>
        <taxon>Mycena</taxon>
    </lineage>
</organism>
<evidence type="ECO:0000313" key="3">
    <source>
        <dbReference type="Proteomes" id="UP001215280"/>
    </source>
</evidence>
<dbReference type="InterPro" id="IPR013658">
    <property type="entry name" value="SGL"/>
</dbReference>
<gene>
    <name evidence="2" type="ORF">DFH07DRAFT_1038178</name>
</gene>
<dbReference type="InterPro" id="IPR052988">
    <property type="entry name" value="Oryzine_lactonohydrolase"/>
</dbReference>
<dbReference type="PANTHER" id="PTHR47064">
    <property type="entry name" value="PUTATIVE (AFU_ORTHOLOGUE AFUA_1G08990)-RELATED"/>
    <property type="match status" value="1"/>
</dbReference>
<dbReference type="Proteomes" id="UP001215280">
    <property type="component" value="Unassembled WGS sequence"/>
</dbReference>
<feature type="domain" description="SMP-30/Gluconolactonase/LRE-like region" evidence="1">
    <location>
        <begin position="98"/>
        <end position="246"/>
    </location>
</feature>
<reference evidence="2" key="1">
    <citation type="submission" date="2023-03" db="EMBL/GenBank/DDBJ databases">
        <title>Massive genome expansion in bonnet fungi (Mycena s.s.) driven by repeated elements and novel gene families across ecological guilds.</title>
        <authorList>
            <consortium name="Lawrence Berkeley National Laboratory"/>
            <person name="Harder C.B."/>
            <person name="Miyauchi S."/>
            <person name="Viragh M."/>
            <person name="Kuo A."/>
            <person name="Thoen E."/>
            <person name="Andreopoulos B."/>
            <person name="Lu D."/>
            <person name="Skrede I."/>
            <person name="Drula E."/>
            <person name="Henrissat B."/>
            <person name="Morin E."/>
            <person name="Kohler A."/>
            <person name="Barry K."/>
            <person name="LaButti K."/>
            <person name="Morin E."/>
            <person name="Salamov A."/>
            <person name="Lipzen A."/>
            <person name="Mereny Z."/>
            <person name="Hegedus B."/>
            <person name="Baldrian P."/>
            <person name="Stursova M."/>
            <person name="Weitz H."/>
            <person name="Taylor A."/>
            <person name="Grigoriev I.V."/>
            <person name="Nagy L.G."/>
            <person name="Martin F."/>
            <person name="Kauserud H."/>
        </authorList>
    </citation>
    <scope>NUCLEOTIDE SEQUENCE</scope>
    <source>
        <strain evidence="2">CBHHK188m</strain>
    </source>
</reference>
<evidence type="ECO:0000259" key="1">
    <source>
        <dbReference type="Pfam" id="PF08450"/>
    </source>
</evidence>
<protein>
    <submittedName>
        <fullName evidence="2">D-lactonohydrolase-like protein</fullName>
    </submittedName>
</protein>